<dbReference type="EMBL" id="CAFBNF010000011">
    <property type="protein sequence ID" value="CAB4930571.1"/>
    <property type="molecule type" value="Genomic_DNA"/>
</dbReference>
<dbReference type="GO" id="GO:0004325">
    <property type="term" value="F:ferrochelatase activity"/>
    <property type="evidence" value="ECO:0007669"/>
    <property type="project" value="InterPro"/>
</dbReference>
<name>A0A6J7IIK3_9ZZZZ</name>
<evidence type="ECO:0000256" key="5">
    <source>
        <dbReference type="ARBA" id="ARBA00023244"/>
    </source>
</evidence>
<dbReference type="InterPro" id="IPR033644">
    <property type="entry name" value="Ferrochelatase_C"/>
</dbReference>
<dbReference type="AlphaFoldDB" id="A0A6J7IIK3"/>
<evidence type="ECO:0000256" key="3">
    <source>
        <dbReference type="ARBA" id="ARBA00023133"/>
    </source>
</evidence>
<evidence type="ECO:0000256" key="2">
    <source>
        <dbReference type="ARBA" id="ARBA00023004"/>
    </source>
</evidence>
<dbReference type="CDD" id="cd03411">
    <property type="entry name" value="Ferrochelatase_N"/>
    <property type="match status" value="1"/>
</dbReference>
<evidence type="ECO:0000256" key="4">
    <source>
        <dbReference type="ARBA" id="ARBA00023239"/>
    </source>
</evidence>
<sequence>MTPTAVLLASFGGPEGADEVMPFLERVTAGRGVPPERLVEVSHHYLALGGVSPINAQNRALLAALRTEFDSHGIDLPLYWGNRNSAPFFDDAVKQMADDGHTSAIALVTSAYSSYSGCRQYRENIAAALDRTGLADQLAIRTAGQYFDSDGFVEPFARGIVGALERLNAQGIDDSGIVVLCSTHSIPESMAATSGPEASGWYVAQHTDAMTRIARRAESIRGRSVPESQLVFQSRSGPPSMPWLEPDVNDALRSAAALGAQAAVIVPTGFISDHVEVIWDLDHEAAETAAELGLSFERVSTPGIDPMFVAALAAQVERALAGTPGRGGCSANCCPNPRAPQPVIPGPPAPAGAQS</sequence>
<dbReference type="PANTHER" id="PTHR11108:SF1">
    <property type="entry name" value="FERROCHELATASE, MITOCHONDRIAL"/>
    <property type="match status" value="1"/>
</dbReference>
<dbReference type="UniPathway" id="UPA00252"/>
<dbReference type="SUPFAM" id="SSF53800">
    <property type="entry name" value="Chelatase"/>
    <property type="match status" value="1"/>
</dbReference>
<accession>A0A6J7IIK3</accession>
<dbReference type="InterPro" id="IPR001015">
    <property type="entry name" value="Ferrochelatase"/>
</dbReference>
<organism evidence="6">
    <name type="scientific">freshwater metagenome</name>
    <dbReference type="NCBI Taxonomy" id="449393"/>
    <lineage>
        <taxon>unclassified sequences</taxon>
        <taxon>metagenomes</taxon>
        <taxon>ecological metagenomes</taxon>
    </lineage>
</organism>
<dbReference type="NCBIfam" id="TIGR00109">
    <property type="entry name" value="hemH"/>
    <property type="match status" value="1"/>
</dbReference>
<evidence type="ECO:0000313" key="6">
    <source>
        <dbReference type="EMBL" id="CAB4930571.1"/>
    </source>
</evidence>
<keyword evidence="5" id="KW-0627">Porphyrin biosynthesis</keyword>
<gene>
    <name evidence="6" type="ORF">UFOPK3773_00215</name>
</gene>
<dbReference type="GO" id="GO:0006783">
    <property type="term" value="P:heme biosynthetic process"/>
    <property type="evidence" value="ECO:0007669"/>
    <property type="project" value="UniProtKB-KW"/>
</dbReference>
<dbReference type="HAMAP" id="MF_00323">
    <property type="entry name" value="Ferrochelatase"/>
    <property type="match status" value="1"/>
</dbReference>
<keyword evidence="3" id="KW-0350">Heme biosynthesis</keyword>
<dbReference type="PANTHER" id="PTHR11108">
    <property type="entry name" value="FERROCHELATASE"/>
    <property type="match status" value="1"/>
</dbReference>
<dbReference type="Pfam" id="PF00762">
    <property type="entry name" value="Ferrochelatase"/>
    <property type="match status" value="1"/>
</dbReference>
<dbReference type="CDD" id="cd00419">
    <property type="entry name" value="Ferrochelatase_C"/>
    <property type="match status" value="1"/>
</dbReference>
<reference evidence="6" key="1">
    <citation type="submission" date="2020-05" db="EMBL/GenBank/DDBJ databases">
        <authorList>
            <person name="Chiriac C."/>
            <person name="Salcher M."/>
            <person name="Ghai R."/>
            <person name="Kavagutti S V."/>
        </authorList>
    </citation>
    <scope>NUCLEOTIDE SEQUENCE</scope>
</reference>
<dbReference type="Gene3D" id="3.40.50.1400">
    <property type="match status" value="2"/>
</dbReference>
<protein>
    <submittedName>
        <fullName evidence="6">Unannotated protein</fullName>
    </submittedName>
</protein>
<evidence type="ECO:0000256" key="1">
    <source>
        <dbReference type="ARBA" id="ARBA00004744"/>
    </source>
</evidence>
<keyword evidence="4" id="KW-0456">Lyase</keyword>
<proteinExistence type="inferred from homology"/>
<comment type="pathway">
    <text evidence="1">Porphyrin-containing compound metabolism; protoheme biosynthesis.</text>
</comment>
<dbReference type="InterPro" id="IPR033659">
    <property type="entry name" value="Ferrochelatase_N"/>
</dbReference>
<keyword evidence="2" id="KW-0408">Iron</keyword>